<feature type="region of interest" description="Disordered" evidence="3">
    <location>
        <begin position="421"/>
        <end position="460"/>
    </location>
</feature>
<dbReference type="EMBL" id="RHFK02000007">
    <property type="protein sequence ID" value="TWW73063.1"/>
    <property type="molecule type" value="Genomic_DNA"/>
</dbReference>
<protein>
    <submittedName>
        <fullName evidence="5">La-related protein 4B</fullName>
    </submittedName>
</protein>
<dbReference type="PANTHER" id="PTHR22792:SF43">
    <property type="entry name" value="LA-RELATED PROTEIN 4B"/>
    <property type="match status" value="1"/>
</dbReference>
<name>A0A5C6P0L5_9TELE</name>
<keyword evidence="1 2" id="KW-0694">RNA-binding</keyword>
<reference evidence="5 6" key="1">
    <citation type="submission" date="2019-04" db="EMBL/GenBank/DDBJ databases">
        <title>Chromosome genome assembly for Takifugu flavidus.</title>
        <authorList>
            <person name="Xiao S."/>
        </authorList>
    </citation>
    <scope>NUCLEOTIDE SEQUENCE [LARGE SCALE GENOMIC DNA]</scope>
    <source>
        <strain evidence="5">HTHZ2018</strain>
        <tissue evidence="5">Muscle</tissue>
    </source>
</reference>
<feature type="compositionally biased region" description="Polar residues" evidence="3">
    <location>
        <begin position="23"/>
        <end position="32"/>
    </location>
</feature>
<organism evidence="5 6">
    <name type="scientific">Takifugu flavidus</name>
    <name type="common">sansaifugu</name>
    <dbReference type="NCBI Taxonomy" id="433684"/>
    <lineage>
        <taxon>Eukaryota</taxon>
        <taxon>Metazoa</taxon>
        <taxon>Chordata</taxon>
        <taxon>Craniata</taxon>
        <taxon>Vertebrata</taxon>
        <taxon>Euteleostomi</taxon>
        <taxon>Actinopterygii</taxon>
        <taxon>Neopterygii</taxon>
        <taxon>Teleostei</taxon>
        <taxon>Neoteleostei</taxon>
        <taxon>Acanthomorphata</taxon>
        <taxon>Eupercaria</taxon>
        <taxon>Tetraodontiformes</taxon>
        <taxon>Tetradontoidea</taxon>
        <taxon>Tetraodontidae</taxon>
        <taxon>Takifugu</taxon>
    </lineage>
</organism>
<dbReference type="Gene3D" id="1.10.10.10">
    <property type="entry name" value="Winged helix-like DNA-binding domain superfamily/Winged helix DNA-binding domain"/>
    <property type="match status" value="1"/>
</dbReference>
<dbReference type="Pfam" id="PF05383">
    <property type="entry name" value="La"/>
    <property type="match status" value="1"/>
</dbReference>
<feature type="domain" description="HTH La-type RNA-binding" evidence="4">
    <location>
        <begin position="497"/>
        <end position="593"/>
    </location>
</feature>
<feature type="region of interest" description="Disordered" evidence="3">
    <location>
        <begin position="204"/>
        <end position="235"/>
    </location>
</feature>
<feature type="region of interest" description="Disordered" evidence="3">
    <location>
        <begin position="752"/>
        <end position="784"/>
    </location>
</feature>
<dbReference type="GO" id="GO:0005829">
    <property type="term" value="C:cytosol"/>
    <property type="evidence" value="ECO:0007669"/>
    <property type="project" value="TreeGrafter"/>
</dbReference>
<dbReference type="SMART" id="SM00715">
    <property type="entry name" value="LA"/>
    <property type="match status" value="1"/>
</dbReference>
<comment type="caution">
    <text evidence="5">The sequence shown here is derived from an EMBL/GenBank/DDBJ whole genome shotgun (WGS) entry which is preliminary data.</text>
</comment>
<dbReference type="InterPro" id="IPR036388">
    <property type="entry name" value="WH-like_DNA-bd_sf"/>
</dbReference>
<dbReference type="InterPro" id="IPR006630">
    <property type="entry name" value="La_HTH"/>
</dbReference>
<feature type="region of interest" description="Disordered" evidence="3">
    <location>
        <begin position="474"/>
        <end position="501"/>
    </location>
</feature>
<evidence type="ECO:0000256" key="1">
    <source>
        <dbReference type="ARBA" id="ARBA00022884"/>
    </source>
</evidence>
<feature type="region of interest" description="Disordered" evidence="3">
    <location>
        <begin position="146"/>
        <end position="172"/>
    </location>
</feature>
<dbReference type="SUPFAM" id="SSF46785">
    <property type="entry name" value="Winged helix' DNA-binding domain"/>
    <property type="match status" value="1"/>
</dbReference>
<feature type="compositionally biased region" description="Pro residues" evidence="3">
    <location>
        <begin position="759"/>
        <end position="780"/>
    </location>
</feature>
<feature type="compositionally biased region" description="Low complexity" evidence="3">
    <location>
        <begin position="205"/>
        <end position="215"/>
    </location>
</feature>
<dbReference type="PROSITE" id="PS50961">
    <property type="entry name" value="HTH_LA"/>
    <property type="match status" value="1"/>
</dbReference>
<gene>
    <name evidence="5" type="ORF">D4764_15G0004570</name>
</gene>
<feature type="region of interest" description="Disordered" evidence="3">
    <location>
        <begin position="1"/>
        <end position="38"/>
    </location>
</feature>
<dbReference type="GO" id="GO:0010494">
    <property type="term" value="C:cytoplasmic stress granule"/>
    <property type="evidence" value="ECO:0007669"/>
    <property type="project" value="TreeGrafter"/>
</dbReference>
<dbReference type="GO" id="GO:0045727">
    <property type="term" value="P:positive regulation of translation"/>
    <property type="evidence" value="ECO:0007669"/>
    <property type="project" value="TreeGrafter"/>
</dbReference>
<sequence length="818" mass="87624">MGGNDLCPGVTRTGDLSQPPVRSGSSPHSFQNRRPWIPRNPPGASFIDVSHLVIRQPVFTLQGPSFGFKRVVQRRFWCTGGDGCRGSMSDGHAGPDPTTRPIVEADYRWGGPDGPEARHQDACSGGSHRLSDAGVHRRVHVLKPEVLERSCSRTKTRSRASQRSDAGSAASAVFGSSSLITAAPGRPVSSRTCNSCVPNVHAHAHASAPPHRSAATQPLLPEEPRSRRLMTSDQDTKVVAEPQVQQVPEAKESARLVSPRTCHQRSRSVTCSLMCSCIKRGCGDVLLVTPATCTRFWAAAGRREAVVDTGGTLEHWHGCPHVHTFSQTTGSFTLLEAELAMARVRDGGVLRGALVLPSGPPPALSGHQGWRSTNDLLLVSRQESVKVSELNPNAKAWANHMFSLDPSGSAVTPSALQPWKEGCDRLAEPGPEGYETSEEKVSKEPLLTDLDEPPPAPVTLAEPAPMASITLECSDPAYPEYPESGPPACAGSDPQQENPQEDLREHLKKTLEFCLSRENLASDMYLISQMDSDQYVPIVTVANLDHVKKLSTDVDLIVDILRCDERRKEPSYIFVGPPSNRPSVPPSLYPTVPLSLPPSIQPSLCPSLPLSLPPSIQPSLCPSLPLSNRPSVPPSLYPTVPLSNRPSVPPSLPLSNRPSIQPSLCPSLPPSIQPSLYPTVPLSLPPSIQPSLCPSVPPSLPLSIQPSLYPTVPLSLPPSIQPSNRPSVPPSLYPTVQPSLCPSLPLSNRPSIQPSLCPSLPPSNRPSLPPSFPPSVPPSVLPSLRPSLPLSLPPSFPPSVLPSLRPSLPLSLRPSVPL</sequence>
<dbReference type="PANTHER" id="PTHR22792">
    <property type="entry name" value="LUPUS LA PROTEIN-RELATED"/>
    <property type="match status" value="1"/>
</dbReference>
<evidence type="ECO:0000256" key="2">
    <source>
        <dbReference type="PROSITE-ProRule" id="PRU00332"/>
    </source>
</evidence>
<evidence type="ECO:0000313" key="5">
    <source>
        <dbReference type="EMBL" id="TWW73063.1"/>
    </source>
</evidence>
<evidence type="ECO:0000313" key="6">
    <source>
        <dbReference type="Proteomes" id="UP000324091"/>
    </source>
</evidence>
<evidence type="ECO:0000256" key="3">
    <source>
        <dbReference type="SAM" id="MobiDB-lite"/>
    </source>
</evidence>
<evidence type="ECO:0000259" key="4">
    <source>
        <dbReference type="PROSITE" id="PS50961"/>
    </source>
</evidence>
<dbReference type="AlphaFoldDB" id="A0A5C6P0L5"/>
<dbReference type="InterPro" id="IPR045180">
    <property type="entry name" value="La_dom_prot"/>
</dbReference>
<dbReference type="GO" id="GO:0003730">
    <property type="term" value="F:mRNA 3'-UTR binding"/>
    <property type="evidence" value="ECO:0007669"/>
    <property type="project" value="TreeGrafter"/>
</dbReference>
<proteinExistence type="predicted"/>
<keyword evidence="6" id="KW-1185">Reference proteome</keyword>
<dbReference type="PRINTS" id="PR01217">
    <property type="entry name" value="PRICHEXTENSN"/>
</dbReference>
<dbReference type="Proteomes" id="UP000324091">
    <property type="component" value="Chromosome 15"/>
</dbReference>
<dbReference type="InterPro" id="IPR036390">
    <property type="entry name" value="WH_DNA-bd_sf"/>
</dbReference>
<accession>A0A5C6P0L5</accession>